<evidence type="ECO:0000313" key="5">
    <source>
        <dbReference type="Proteomes" id="UP001633002"/>
    </source>
</evidence>
<dbReference type="FunFam" id="3.90.640.10:FF:000014">
    <property type="entry name" value="Putative actin-related protein 6"/>
    <property type="match status" value="1"/>
</dbReference>
<accession>A0ABD3HZA2</accession>
<evidence type="ECO:0000256" key="2">
    <source>
        <dbReference type="ARBA" id="ARBA00005665"/>
    </source>
</evidence>
<dbReference type="PANTHER" id="PTHR11937">
    <property type="entry name" value="ACTIN"/>
    <property type="match status" value="1"/>
</dbReference>
<sequence length="448" mass="49892">MARGAAGVGKSTVVVLDNGAGFCKAGIGGEADPSLVMPNCMARPRSAKKWVFGDQISEVQDIQGISIRRAMDRGYLINPDTEKEIWDRIFKTHLKIRPSECSLLLVEPLFSIPAIQKSTDEIIFEEFGFQSLYVGNAPALTHNYHAECAPESFLAKSNCSLVVDAGFSFTHAAPVFDGFVVNHAAKRMNLGGKALTNYLKELVSYRAWNMMDETYIMEDVKEKLCFCSLDISTDLDIARRRGRSNYYQCDYILPDGIKYKRGFVKDPDAAAAYISKRQRLDSEVEEGVQEVISREAEAPREELRTIGKAGIPTKADQQVLTLTNERFLVPEMLFHPADLGMNEAGLAECIVRAVKACHPSLYPVLYSNVLLTGGSTLFHGFKERLETELRPLVPDEFQVSVQSVDNPLLAAWKGGSLLAASQEFQKAAVTKKEYEECGSMRCRRRFML</sequence>
<keyword evidence="5" id="KW-1185">Reference proteome</keyword>
<evidence type="ECO:0000256" key="3">
    <source>
        <dbReference type="ARBA" id="ARBA00022490"/>
    </source>
</evidence>
<comment type="caution">
    <text evidence="4">The sequence shown here is derived from an EMBL/GenBank/DDBJ whole genome shotgun (WGS) entry which is preliminary data.</text>
</comment>
<dbReference type="SMART" id="SM00268">
    <property type="entry name" value="ACTIN"/>
    <property type="match status" value="1"/>
</dbReference>
<reference evidence="4 5" key="1">
    <citation type="submission" date="2024-09" db="EMBL/GenBank/DDBJ databases">
        <title>Chromosome-scale assembly of Riccia sorocarpa.</title>
        <authorList>
            <person name="Paukszto L."/>
        </authorList>
    </citation>
    <scope>NUCLEOTIDE SEQUENCE [LARGE SCALE GENOMIC DNA]</scope>
    <source>
        <strain evidence="4">LP-2024</strain>
        <tissue evidence="4">Aerial parts of the thallus</tissue>
    </source>
</reference>
<keyword evidence="3" id="KW-0963">Cytoplasm</keyword>
<dbReference type="InterPro" id="IPR004000">
    <property type="entry name" value="Actin"/>
</dbReference>
<dbReference type="Gene3D" id="2.30.36.70">
    <property type="entry name" value="Actin, Chain A, domain 2"/>
    <property type="match status" value="1"/>
</dbReference>
<evidence type="ECO:0000256" key="1">
    <source>
        <dbReference type="ARBA" id="ARBA00004496"/>
    </source>
</evidence>
<proteinExistence type="inferred from homology"/>
<dbReference type="InterPro" id="IPR043129">
    <property type="entry name" value="ATPase_NBD"/>
</dbReference>
<comment type="similarity">
    <text evidence="2">Belongs to the actin family. ARP6 subfamily.</text>
</comment>
<name>A0ABD3HZA2_9MARC</name>
<gene>
    <name evidence="4" type="ORF">R1sor_009715</name>
</gene>
<dbReference type="CDD" id="cd10210">
    <property type="entry name" value="ASKHA_NBD_Arp6"/>
    <property type="match status" value="1"/>
</dbReference>
<protein>
    <recommendedName>
        <fullName evidence="6">Actin-related protein 6</fullName>
    </recommendedName>
</protein>
<dbReference type="GO" id="GO:0005737">
    <property type="term" value="C:cytoplasm"/>
    <property type="evidence" value="ECO:0007669"/>
    <property type="project" value="UniProtKB-SubCell"/>
</dbReference>
<dbReference type="EMBL" id="JBJQOH010000002">
    <property type="protein sequence ID" value="KAL3695639.1"/>
    <property type="molecule type" value="Genomic_DNA"/>
</dbReference>
<dbReference type="Pfam" id="PF00022">
    <property type="entry name" value="Actin"/>
    <property type="match status" value="1"/>
</dbReference>
<organism evidence="4 5">
    <name type="scientific">Riccia sorocarpa</name>
    <dbReference type="NCBI Taxonomy" id="122646"/>
    <lineage>
        <taxon>Eukaryota</taxon>
        <taxon>Viridiplantae</taxon>
        <taxon>Streptophyta</taxon>
        <taxon>Embryophyta</taxon>
        <taxon>Marchantiophyta</taxon>
        <taxon>Marchantiopsida</taxon>
        <taxon>Marchantiidae</taxon>
        <taxon>Marchantiales</taxon>
        <taxon>Ricciaceae</taxon>
        <taxon>Riccia</taxon>
    </lineage>
</organism>
<dbReference type="Proteomes" id="UP001633002">
    <property type="component" value="Unassembled WGS sequence"/>
</dbReference>
<dbReference type="AlphaFoldDB" id="A0ABD3HZA2"/>
<dbReference type="Gene3D" id="3.90.640.10">
    <property type="entry name" value="Actin, Chain A, domain 4"/>
    <property type="match status" value="1"/>
</dbReference>
<dbReference type="Gene3D" id="3.30.420.40">
    <property type="match status" value="2"/>
</dbReference>
<dbReference type="SUPFAM" id="SSF53067">
    <property type="entry name" value="Actin-like ATPase domain"/>
    <property type="match status" value="2"/>
</dbReference>
<dbReference type="FunFam" id="3.30.420.40:FF:000058">
    <property type="entry name" value="Putative actin-related protein 5"/>
    <property type="match status" value="1"/>
</dbReference>
<comment type="subcellular location">
    <subcellularLocation>
        <location evidence="1">Cytoplasm</location>
    </subcellularLocation>
</comment>
<dbReference type="GO" id="GO:0005634">
    <property type="term" value="C:nucleus"/>
    <property type="evidence" value="ECO:0007669"/>
    <property type="project" value="UniProtKB-ARBA"/>
</dbReference>
<evidence type="ECO:0008006" key="6">
    <source>
        <dbReference type="Google" id="ProtNLM"/>
    </source>
</evidence>
<evidence type="ECO:0000313" key="4">
    <source>
        <dbReference type="EMBL" id="KAL3695639.1"/>
    </source>
</evidence>